<proteinExistence type="predicted"/>
<comment type="caution">
    <text evidence="2">The sequence shown here is derived from an EMBL/GenBank/DDBJ whole genome shotgun (WGS) entry which is preliminary data.</text>
</comment>
<gene>
    <name evidence="2" type="ORF">Taro_034064</name>
</gene>
<accession>A0A843WEC9</accession>
<dbReference type="EMBL" id="NMUH01002656">
    <property type="protein sequence ID" value="MQM01310.1"/>
    <property type="molecule type" value="Genomic_DNA"/>
</dbReference>
<evidence type="ECO:0000313" key="2">
    <source>
        <dbReference type="EMBL" id="MQM01310.1"/>
    </source>
</evidence>
<reference evidence="2" key="1">
    <citation type="submission" date="2017-07" db="EMBL/GenBank/DDBJ databases">
        <title>Taro Niue Genome Assembly and Annotation.</title>
        <authorList>
            <person name="Atibalentja N."/>
            <person name="Keating K."/>
            <person name="Fields C.J."/>
        </authorList>
    </citation>
    <scope>NUCLEOTIDE SEQUENCE</scope>
    <source>
        <strain evidence="2">Niue_2</strain>
        <tissue evidence="2">Leaf</tissue>
    </source>
</reference>
<dbReference type="AlphaFoldDB" id="A0A843WEC9"/>
<name>A0A843WEC9_COLES</name>
<feature type="chain" id="PRO_5032867019" description="Secreted protein" evidence="1">
    <location>
        <begin position="18"/>
        <end position="74"/>
    </location>
</feature>
<keyword evidence="3" id="KW-1185">Reference proteome</keyword>
<sequence>MLVGLHSFLTCSGGVAARPFVCGCETESFWGSFPTEPVTREAHPYFFQVRESRRLLAPPLVRSCTVAELVLHHQ</sequence>
<dbReference type="Proteomes" id="UP000652761">
    <property type="component" value="Unassembled WGS sequence"/>
</dbReference>
<evidence type="ECO:0000313" key="3">
    <source>
        <dbReference type="Proteomes" id="UP000652761"/>
    </source>
</evidence>
<protein>
    <recommendedName>
        <fullName evidence="4">Secreted protein</fullName>
    </recommendedName>
</protein>
<organism evidence="2 3">
    <name type="scientific">Colocasia esculenta</name>
    <name type="common">Wild taro</name>
    <name type="synonym">Arum esculentum</name>
    <dbReference type="NCBI Taxonomy" id="4460"/>
    <lineage>
        <taxon>Eukaryota</taxon>
        <taxon>Viridiplantae</taxon>
        <taxon>Streptophyta</taxon>
        <taxon>Embryophyta</taxon>
        <taxon>Tracheophyta</taxon>
        <taxon>Spermatophyta</taxon>
        <taxon>Magnoliopsida</taxon>
        <taxon>Liliopsida</taxon>
        <taxon>Araceae</taxon>
        <taxon>Aroideae</taxon>
        <taxon>Colocasieae</taxon>
        <taxon>Colocasia</taxon>
    </lineage>
</organism>
<keyword evidence="1" id="KW-0732">Signal</keyword>
<evidence type="ECO:0000256" key="1">
    <source>
        <dbReference type="SAM" id="SignalP"/>
    </source>
</evidence>
<evidence type="ECO:0008006" key="4">
    <source>
        <dbReference type="Google" id="ProtNLM"/>
    </source>
</evidence>
<feature type="signal peptide" evidence="1">
    <location>
        <begin position="1"/>
        <end position="17"/>
    </location>
</feature>